<keyword evidence="1" id="KW-0805">Transcription regulation</keyword>
<dbReference type="CDD" id="cd06267">
    <property type="entry name" value="PBP1_LacI_sugar_binding-like"/>
    <property type="match status" value="1"/>
</dbReference>
<keyword evidence="6" id="KW-1185">Reference proteome</keyword>
<dbReference type="CDD" id="cd01392">
    <property type="entry name" value="HTH_LacI"/>
    <property type="match status" value="1"/>
</dbReference>
<dbReference type="PANTHER" id="PTHR30146">
    <property type="entry name" value="LACI-RELATED TRANSCRIPTIONAL REPRESSOR"/>
    <property type="match status" value="1"/>
</dbReference>
<evidence type="ECO:0000259" key="4">
    <source>
        <dbReference type="PROSITE" id="PS50932"/>
    </source>
</evidence>
<proteinExistence type="predicted"/>
<comment type="caution">
    <text evidence="5">The sequence shown here is derived from an EMBL/GenBank/DDBJ whole genome shotgun (WGS) entry which is preliminary data.</text>
</comment>
<dbReference type="InterPro" id="IPR028082">
    <property type="entry name" value="Peripla_BP_I"/>
</dbReference>
<gene>
    <name evidence="5" type="primary">ccpA_1</name>
    <name evidence="5" type="ORF">PsAD2_00114</name>
</gene>
<dbReference type="PROSITE" id="PS00356">
    <property type="entry name" value="HTH_LACI_1"/>
    <property type="match status" value="1"/>
</dbReference>
<dbReference type="SUPFAM" id="SSF47413">
    <property type="entry name" value="lambda repressor-like DNA-binding domains"/>
    <property type="match status" value="1"/>
</dbReference>
<dbReference type="PANTHER" id="PTHR30146:SF109">
    <property type="entry name" value="HTH-TYPE TRANSCRIPTIONAL REGULATOR GALS"/>
    <property type="match status" value="1"/>
</dbReference>
<dbReference type="GO" id="GO:0003700">
    <property type="term" value="F:DNA-binding transcription factor activity"/>
    <property type="evidence" value="ECO:0007669"/>
    <property type="project" value="TreeGrafter"/>
</dbReference>
<dbReference type="Pfam" id="PF13377">
    <property type="entry name" value="Peripla_BP_3"/>
    <property type="match status" value="1"/>
</dbReference>
<dbReference type="Gene3D" id="1.10.260.40">
    <property type="entry name" value="lambda repressor-like DNA-binding domains"/>
    <property type="match status" value="1"/>
</dbReference>
<dbReference type="STRING" id="989403.SAMN05421798_10385"/>
<dbReference type="InterPro" id="IPR046335">
    <property type="entry name" value="LacI/GalR-like_sensor"/>
</dbReference>
<dbReference type="EMBL" id="LMCB01000001">
    <property type="protein sequence ID" value="KZL22089.1"/>
    <property type="molecule type" value="Genomic_DNA"/>
</dbReference>
<keyword evidence="3" id="KW-0804">Transcription</keyword>
<reference evidence="5 6" key="1">
    <citation type="journal article" date="2016" name="Front. Microbiol.">
        <title>Comparative Genomic Analysis Reveals a Diverse Repertoire of Genes Involved in Prokaryote-Eukaryote Interactions within the Pseudovibrio Genus.</title>
        <authorList>
            <person name="Romano S."/>
            <person name="Fernandez-Guerra A."/>
            <person name="Reen F.J."/>
            <person name="Glockner F.O."/>
            <person name="Crowley S.P."/>
            <person name="O'Sullivan O."/>
            <person name="Cotter P.D."/>
            <person name="Adams C."/>
            <person name="Dobson A.D."/>
            <person name="O'Gara F."/>
        </authorList>
    </citation>
    <scope>NUCLEOTIDE SEQUENCE [LARGE SCALE GENOMIC DNA]</scope>
    <source>
        <strain evidence="5 6">Ad2</strain>
    </source>
</reference>
<evidence type="ECO:0000313" key="5">
    <source>
        <dbReference type="EMBL" id="KZL22089.1"/>
    </source>
</evidence>
<name>A0A166BB72_9HYPH</name>
<dbReference type="PATRIC" id="fig|989403.3.peg.121"/>
<keyword evidence="2" id="KW-0238">DNA-binding</keyword>
<dbReference type="OrthoDB" id="8433438at2"/>
<accession>A0A166BB72</accession>
<dbReference type="GO" id="GO:0000976">
    <property type="term" value="F:transcription cis-regulatory region binding"/>
    <property type="evidence" value="ECO:0007669"/>
    <property type="project" value="TreeGrafter"/>
</dbReference>
<evidence type="ECO:0000256" key="1">
    <source>
        <dbReference type="ARBA" id="ARBA00023015"/>
    </source>
</evidence>
<evidence type="ECO:0000313" key="6">
    <source>
        <dbReference type="Proteomes" id="UP000076577"/>
    </source>
</evidence>
<evidence type="ECO:0000256" key="2">
    <source>
        <dbReference type="ARBA" id="ARBA00023125"/>
    </source>
</evidence>
<sequence>MPTIKDVAKKARVSVGTVSRVLSKNETVKHPLKLRVLEAMKALEYKPNLAARALRTNSIDIIGLVVPDITNPFFAELAKFIEMEAAKRHHSVMLANSHGSPEDERTQLVALLDRAVRGIILVATSNACVDVSAEVPIVALDRKLGAYPLVTADHFNGSREIAELLYSLGHRRIAYISGPLSTKVARDRKDGFLSKISDLNSSEDPITLTVYEGQFDFDSGNEIGRKILEGQPAEKRPTAIAAASDQQAIGVLRCAHDLKLDVPTDLSVSGFDDINLAALVIPSLTTVRQPIEALAAAAIHQIFNPTENGAENPIACSLIARESTRAL</sequence>
<feature type="domain" description="HTH lacI-type" evidence="4">
    <location>
        <begin position="2"/>
        <end position="56"/>
    </location>
</feature>
<dbReference type="AlphaFoldDB" id="A0A166BB72"/>
<dbReference type="SUPFAM" id="SSF53822">
    <property type="entry name" value="Periplasmic binding protein-like I"/>
    <property type="match status" value="1"/>
</dbReference>
<dbReference type="Gene3D" id="3.40.50.2300">
    <property type="match status" value="2"/>
</dbReference>
<dbReference type="Pfam" id="PF00356">
    <property type="entry name" value="LacI"/>
    <property type="match status" value="1"/>
</dbReference>
<protein>
    <submittedName>
        <fullName evidence="5">Catabolite control protein A</fullName>
    </submittedName>
</protein>
<dbReference type="InterPro" id="IPR010982">
    <property type="entry name" value="Lambda_DNA-bd_dom_sf"/>
</dbReference>
<dbReference type="InterPro" id="IPR000843">
    <property type="entry name" value="HTH_LacI"/>
</dbReference>
<dbReference type="RefSeq" id="WP_068000563.1">
    <property type="nucleotide sequence ID" value="NZ_FOFM01000003.1"/>
</dbReference>
<organism evidence="5 6">
    <name type="scientific">Pseudovibrio axinellae</name>
    <dbReference type="NCBI Taxonomy" id="989403"/>
    <lineage>
        <taxon>Bacteria</taxon>
        <taxon>Pseudomonadati</taxon>
        <taxon>Pseudomonadota</taxon>
        <taxon>Alphaproteobacteria</taxon>
        <taxon>Hyphomicrobiales</taxon>
        <taxon>Stappiaceae</taxon>
        <taxon>Pseudovibrio</taxon>
    </lineage>
</organism>
<dbReference type="Proteomes" id="UP000076577">
    <property type="component" value="Unassembled WGS sequence"/>
</dbReference>
<dbReference type="PROSITE" id="PS50932">
    <property type="entry name" value="HTH_LACI_2"/>
    <property type="match status" value="1"/>
</dbReference>
<evidence type="ECO:0000256" key="3">
    <source>
        <dbReference type="ARBA" id="ARBA00023163"/>
    </source>
</evidence>
<dbReference type="SMART" id="SM00354">
    <property type="entry name" value="HTH_LACI"/>
    <property type="match status" value="1"/>
</dbReference>